<name>A0A0A7PKJ8_9SPHN</name>
<dbReference type="AlphaFoldDB" id="A0A0A7PKJ8"/>
<evidence type="ECO:0000313" key="2">
    <source>
        <dbReference type="Proteomes" id="UP000030907"/>
    </source>
</evidence>
<organism evidence="1 2">
    <name type="scientific">Sphingopyxis fribergensis</name>
    <dbReference type="NCBI Taxonomy" id="1515612"/>
    <lineage>
        <taxon>Bacteria</taxon>
        <taxon>Pseudomonadati</taxon>
        <taxon>Pseudomonadota</taxon>
        <taxon>Alphaproteobacteria</taxon>
        <taxon>Sphingomonadales</taxon>
        <taxon>Sphingomonadaceae</taxon>
        <taxon>Sphingopyxis</taxon>
    </lineage>
</organism>
<protein>
    <submittedName>
        <fullName evidence="1">Uncharacterized protein</fullName>
    </submittedName>
</protein>
<reference evidence="1 2" key="1">
    <citation type="journal article" date="2015" name="Int. J. Syst. Evol. Microbiol.">
        <title>Description of Sphingopyxis fribergensis sp. nov. - a soil bacterium with the ability to degrade styrene and phenylacetic acid.</title>
        <authorList>
            <person name="Oelschlagel M."/>
            <person name="Ruckert C."/>
            <person name="Kalinowski J."/>
            <person name="Schmidt G."/>
            <person name="Schlomann M."/>
            <person name="Tischler D."/>
        </authorList>
    </citation>
    <scope>NUCLEOTIDE SEQUENCE [LARGE SCALE GENOMIC DNA]</scope>
    <source>
        <strain evidence="1 2">Kp5.2</strain>
    </source>
</reference>
<dbReference type="EMBL" id="CP009122">
    <property type="protein sequence ID" value="AJA09723.1"/>
    <property type="molecule type" value="Genomic_DNA"/>
</dbReference>
<dbReference type="STRING" id="1515612.SKP52_14190"/>
<accession>A0A0A7PKJ8</accession>
<keyword evidence="2" id="KW-1185">Reference proteome</keyword>
<proteinExistence type="predicted"/>
<dbReference type="KEGG" id="sphk:SKP52_14190"/>
<evidence type="ECO:0000313" key="1">
    <source>
        <dbReference type="EMBL" id="AJA09723.1"/>
    </source>
</evidence>
<gene>
    <name evidence="1" type="ORF">SKP52_14190</name>
</gene>
<dbReference type="HOGENOM" id="CLU_1658965_0_0_5"/>
<dbReference type="Proteomes" id="UP000030907">
    <property type="component" value="Chromosome"/>
</dbReference>
<sequence>MSAGRVHETCNLVMKSLKKKGSEMTVIGHNHIRKVETFDGYDIIAHPLPARDERVYYPTEPDSCSAGVTYASHDVMVARPTGIGKKGRLAILMHHGGGRHVLEFYEGLLPVASALLALPEREQYALAYTIFEQADECAAGMRAAEARRWAEAHVDGRIRKRRRGRSQQVYVETEAERAIRRSR</sequence>